<dbReference type="PANTHER" id="PTHR24225">
    <property type="entry name" value="CHEMOTACTIC RECEPTOR"/>
    <property type="match status" value="1"/>
</dbReference>
<dbReference type="PROSITE" id="PS50262">
    <property type="entry name" value="G_PROTEIN_RECEP_F1_2"/>
    <property type="match status" value="1"/>
</dbReference>
<comment type="similarity">
    <text evidence="8">Belongs to the chemokine-like receptor (CMKLR) family.</text>
</comment>
<feature type="transmembrane region" description="Helical" evidence="10">
    <location>
        <begin position="230"/>
        <end position="248"/>
    </location>
</feature>
<dbReference type="Gene3D" id="1.20.1070.10">
    <property type="entry name" value="Rhodopsin 7-helix transmembrane proteins"/>
    <property type="match status" value="1"/>
</dbReference>
<sequence>MDSEDYNLTSPYTSGFLDYYNWSREADNETYYPGPKINTSKILTITISSIIIILGIIGNGLVIYVAGFRMKTISSMWFLHLAIADFLCCLSLPMYIEVSIDVYLSESLHNVYIFDIFLSNMNLCVSVLLLTAISIDRWVSVMWPFWAKVHRTQKLVRISVAIIWVLGVVWSGIVAYLSFFFHDMFFKEMPALLTKFFIQFVIPVLIISTSYIMIVLKIRKSNRPQRSQRPYRIIFAVIFCFFICWAPDNIWPLITRNSEMYTFTTIVACLNSCLNPFIYVFMGQDFRQGFLRSIPFRVEKALSELPDDPCREQADPKPAPHDV</sequence>
<accession>A0AAV7BC53</accession>
<feature type="transmembrane region" description="Helical" evidence="10">
    <location>
        <begin position="155"/>
        <end position="177"/>
    </location>
</feature>
<comment type="subcellular location">
    <subcellularLocation>
        <location evidence="1">Membrane</location>
        <topology evidence="1">Multi-pass membrane protein</topology>
    </subcellularLocation>
</comment>
<keyword evidence="7 9" id="KW-0807">Transducer</keyword>
<dbReference type="GO" id="GO:0007204">
    <property type="term" value="P:positive regulation of cytosolic calcium ion concentration"/>
    <property type="evidence" value="ECO:0007669"/>
    <property type="project" value="TreeGrafter"/>
</dbReference>
<dbReference type="Proteomes" id="UP000824782">
    <property type="component" value="Unassembled WGS sequence"/>
</dbReference>
<feature type="transmembrane region" description="Helical" evidence="10">
    <location>
        <begin position="197"/>
        <end position="218"/>
    </location>
</feature>
<evidence type="ECO:0000256" key="5">
    <source>
        <dbReference type="ARBA" id="ARBA00023136"/>
    </source>
</evidence>
<keyword evidence="4 9" id="KW-0297">G-protein coupled receptor</keyword>
<evidence type="ECO:0000313" key="13">
    <source>
        <dbReference type="Proteomes" id="UP000824782"/>
    </source>
</evidence>
<dbReference type="EMBL" id="WNYA01000006">
    <property type="protein sequence ID" value="KAG8570133.1"/>
    <property type="molecule type" value="Genomic_DNA"/>
</dbReference>
<evidence type="ECO:0000256" key="10">
    <source>
        <dbReference type="SAM" id="Phobius"/>
    </source>
</evidence>
<dbReference type="GO" id="GO:0005886">
    <property type="term" value="C:plasma membrane"/>
    <property type="evidence" value="ECO:0007669"/>
    <property type="project" value="TreeGrafter"/>
</dbReference>
<protein>
    <recommendedName>
        <fullName evidence="11">G-protein coupled receptors family 1 profile domain-containing protein</fullName>
    </recommendedName>
</protein>
<gene>
    <name evidence="12" type="ORF">GDO81_014726</name>
</gene>
<proteinExistence type="inferred from homology"/>
<keyword evidence="3 10" id="KW-1133">Transmembrane helix</keyword>
<reference evidence="12" key="1">
    <citation type="thesis" date="2020" institute="ProQuest LLC" country="789 East Eisenhower Parkway, Ann Arbor, MI, USA">
        <title>Comparative Genomics and Chromosome Evolution.</title>
        <authorList>
            <person name="Mudd A.B."/>
        </authorList>
    </citation>
    <scope>NUCLEOTIDE SEQUENCE</scope>
    <source>
        <strain evidence="12">237g6f4</strain>
        <tissue evidence="12">Blood</tissue>
    </source>
</reference>
<keyword evidence="5 10" id="KW-0472">Membrane</keyword>
<evidence type="ECO:0000256" key="8">
    <source>
        <dbReference type="ARBA" id="ARBA00025736"/>
    </source>
</evidence>
<evidence type="ECO:0000256" key="7">
    <source>
        <dbReference type="ARBA" id="ARBA00023224"/>
    </source>
</evidence>
<evidence type="ECO:0000256" key="3">
    <source>
        <dbReference type="ARBA" id="ARBA00022989"/>
    </source>
</evidence>
<dbReference type="InterPro" id="IPR000276">
    <property type="entry name" value="GPCR_Rhodpsn"/>
</dbReference>
<evidence type="ECO:0000256" key="9">
    <source>
        <dbReference type="RuleBase" id="RU000688"/>
    </source>
</evidence>
<keyword evidence="6 9" id="KW-0675">Receptor</keyword>
<dbReference type="Pfam" id="PF00001">
    <property type="entry name" value="7tm_1"/>
    <property type="match status" value="1"/>
</dbReference>
<dbReference type="GO" id="GO:0007200">
    <property type="term" value="P:phospholipase C-activating G protein-coupled receptor signaling pathway"/>
    <property type="evidence" value="ECO:0007669"/>
    <property type="project" value="TreeGrafter"/>
</dbReference>
<feature type="transmembrane region" description="Helical" evidence="10">
    <location>
        <begin position="260"/>
        <end position="282"/>
    </location>
</feature>
<dbReference type="SUPFAM" id="SSF81321">
    <property type="entry name" value="Family A G protein-coupled receptor-like"/>
    <property type="match status" value="1"/>
</dbReference>
<dbReference type="InterPro" id="IPR000826">
    <property type="entry name" value="Formyl_rcpt-rel"/>
</dbReference>
<dbReference type="InterPro" id="IPR017452">
    <property type="entry name" value="GPCR_Rhodpsn_7TM"/>
</dbReference>
<feature type="transmembrane region" description="Helical" evidence="10">
    <location>
        <begin position="77"/>
        <end position="96"/>
    </location>
</feature>
<evidence type="ECO:0000256" key="2">
    <source>
        <dbReference type="ARBA" id="ARBA00022692"/>
    </source>
</evidence>
<dbReference type="GO" id="GO:0004875">
    <property type="term" value="F:complement receptor activity"/>
    <property type="evidence" value="ECO:0007669"/>
    <property type="project" value="TreeGrafter"/>
</dbReference>
<feature type="domain" description="G-protein coupled receptors family 1 profile" evidence="11">
    <location>
        <begin position="48"/>
        <end position="279"/>
    </location>
</feature>
<evidence type="ECO:0000256" key="1">
    <source>
        <dbReference type="ARBA" id="ARBA00004141"/>
    </source>
</evidence>
<comment type="similarity">
    <text evidence="9">Belongs to the G-protein coupled receptor 1 family.</text>
</comment>
<feature type="transmembrane region" description="Helical" evidence="10">
    <location>
        <begin position="116"/>
        <end position="135"/>
    </location>
</feature>
<dbReference type="PRINTS" id="PR00237">
    <property type="entry name" value="GPCRRHODOPSN"/>
</dbReference>
<dbReference type="PANTHER" id="PTHR24225:SF73">
    <property type="entry name" value="C3A ANAPHYLATOXIN CHEMOTACTIC RECEPTOR-LIKE"/>
    <property type="match status" value="1"/>
</dbReference>
<dbReference type="AlphaFoldDB" id="A0AAV7BC53"/>
<dbReference type="GO" id="GO:0004982">
    <property type="term" value="F:N-formyl peptide receptor activity"/>
    <property type="evidence" value="ECO:0007669"/>
    <property type="project" value="TreeGrafter"/>
</dbReference>
<evidence type="ECO:0000256" key="4">
    <source>
        <dbReference type="ARBA" id="ARBA00023040"/>
    </source>
</evidence>
<feature type="transmembrane region" description="Helical" evidence="10">
    <location>
        <begin position="42"/>
        <end position="65"/>
    </location>
</feature>
<evidence type="ECO:0000313" key="12">
    <source>
        <dbReference type="EMBL" id="KAG8570133.1"/>
    </source>
</evidence>
<comment type="caution">
    <text evidence="12">The sequence shown here is derived from an EMBL/GenBank/DDBJ whole genome shotgun (WGS) entry which is preliminary data.</text>
</comment>
<evidence type="ECO:0000256" key="6">
    <source>
        <dbReference type="ARBA" id="ARBA00023170"/>
    </source>
</evidence>
<evidence type="ECO:0000259" key="11">
    <source>
        <dbReference type="PROSITE" id="PS50262"/>
    </source>
</evidence>
<dbReference type="GO" id="GO:0006954">
    <property type="term" value="P:inflammatory response"/>
    <property type="evidence" value="ECO:0007669"/>
    <property type="project" value="TreeGrafter"/>
</dbReference>
<organism evidence="12 13">
    <name type="scientific">Engystomops pustulosus</name>
    <name type="common">Tungara frog</name>
    <name type="synonym">Physalaemus pustulosus</name>
    <dbReference type="NCBI Taxonomy" id="76066"/>
    <lineage>
        <taxon>Eukaryota</taxon>
        <taxon>Metazoa</taxon>
        <taxon>Chordata</taxon>
        <taxon>Craniata</taxon>
        <taxon>Vertebrata</taxon>
        <taxon>Euteleostomi</taxon>
        <taxon>Amphibia</taxon>
        <taxon>Batrachia</taxon>
        <taxon>Anura</taxon>
        <taxon>Neobatrachia</taxon>
        <taxon>Hyloidea</taxon>
        <taxon>Leptodactylidae</taxon>
        <taxon>Leiuperinae</taxon>
        <taxon>Engystomops</taxon>
    </lineage>
</organism>
<keyword evidence="2 9" id="KW-0812">Transmembrane</keyword>
<keyword evidence="13" id="KW-1185">Reference proteome</keyword>
<name>A0AAV7BC53_ENGPU</name>
<dbReference type="PROSITE" id="PS00237">
    <property type="entry name" value="G_PROTEIN_RECEP_F1_1"/>
    <property type="match status" value="1"/>
</dbReference>